<protein>
    <submittedName>
        <fullName evidence="2">Uncharacterized protein</fullName>
    </submittedName>
</protein>
<gene>
    <name evidence="2" type="ORF">ECRASSUSDP1_LOCUS22660</name>
</gene>
<accession>A0AAD1XYW8</accession>
<keyword evidence="1" id="KW-0732">Signal</keyword>
<evidence type="ECO:0000256" key="1">
    <source>
        <dbReference type="SAM" id="SignalP"/>
    </source>
</evidence>
<organism evidence="2 3">
    <name type="scientific">Euplotes crassus</name>
    <dbReference type="NCBI Taxonomy" id="5936"/>
    <lineage>
        <taxon>Eukaryota</taxon>
        <taxon>Sar</taxon>
        <taxon>Alveolata</taxon>
        <taxon>Ciliophora</taxon>
        <taxon>Intramacronucleata</taxon>
        <taxon>Spirotrichea</taxon>
        <taxon>Hypotrichia</taxon>
        <taxon>Euplotida</taxon>
        <taxon>Euplotidae</taxon>
        <taxon>Moneuplotes</taxon>
    </lineage>
</organism>
<dbReference type="EMBL" id="CAMPGE010023250">
    <property type="protein sequence ID" value="CAI2381211.1"/>
    <property type="molecule type" value="Genomic_DNA"/>
</dbReference>
<proteinExistence type="predicted"/>
<dbReference type="AlphaFoldDB" id="A0AAD1XYW8"/>
<feature type="signal peptide" evidence="1">
    <location>
        <begin position="1"/>
        <end position="16"/>
    </location>
</feature>
<evidence type="ECO:0000313" key="3">
    <source>
        <dbReference type="Proteomes" id="UP001295684"/>
    </source>
</evidence>
<name>A0AAD1XYW8_EUPCR</name>
<evidence type="ECO:0000313" key="2">
    <source>
        <dbReference type="EMBL" id="CAI2381211.1"/>
    </source>
</evidence>
<dbReference type="Proteomes" id="UP001295684">
    <property type="component" value="Unassembled WGS sequence"/>
</dbReference>
<keyword evidence="3" id="KW-1185">Reference proteome</keyword>
<feature type="chain" id="PRO_5042092526" evidence="1">
    <location>
        <begin position="17"/>
        <end position="203"/>
    </location>
</feature>
<comment type="caution">
    <text evidence="2">The sequence shown here is derived from an EMBL/GenBank/DDBJ whole genome shotgun (WGS) entry which is preliminary data.</text>
</comment>
<reference evidence="2" key="1">
    <citation type="submission" date="2023-07" db="EMBL/GenBank/DDBJ databases">
        <authorList>
            <consortium name="AG Swart"/>
            <person name="Singh M."/>
            <person name="Singh A."/>
            <person name="Seah K."/>
            <person name="Emmerich C."/>
        </authorList>
    </citation>
    <scope>NUCLEOTIDE SEQUENCE</scope>
    <source>
        <strain evidence="2">DP1</strain>
    </source>
</reference>
<sequence>MKFLLIIAFALAIASASSGVADFMKNMSLKVDSCDTTIFEGTTLSPTGVDANFVMRLDIDKDIFSYTLGYVDTAFGKFTNLTYAWDFNTEKSYIHTTGDDFCMDDEFESPKTSEFNSFFKWLEDYLDNNTTSEHQIIDGVEHLVVHISYNTENAATIIFNEQEDNFQKMTGMFQGTPFSIDFTSASDNRCTPTEEHIPMSCTV</sequence>